<name>A0A918UPE8_9BACT</name>
<dbReference type="Pfam" id="PF02836">
    <property type="entry name" value="Glyco_hydro_2_C"/>
    <property type="match status" value="1"/>
</dbReference>
<dbReference type="Proteomes" id="UP000619457">
    <property type="component" value="Unassembled WGS sequence"/>
</dbReference>
<dbReference type="PANTHER" id="PTHR42732">
    <property type="entry name" value="BETA-GALACTOSIDASE"/>
    <property type="match status" value="1"/>
</dbReference>
<dbReference type="SUPFAM" id="SSF49303">
    <property type="entry name" value="beta-Galactosidase/glucuronidase domain"/>
    <property type="match status" value="1"/>
</dbReference>
<dbReference type="CDD" id="cd00063">
    <property type="entry name" value="FN3"/>
    <property type="match status" value="1"/>
</dbReference>
<feature type="domain" description="Glycoside hydrolase family 2 catalytic" evidence="5">
    <location>
        <begin position="430"/>
        <end position="640"/>
    </location>
</feature>
<dbReference type="InterPro" id="IPR006102">
    <property type="entry name" value="Ig-like_GH2"/>
</dbReference>
<feature type="domain" description="Glycoside hydrolase family 2 immunoglobulin-like beta-sandwich" evidence="4">
    <location>
        <begin position="323"/>
        <end position="427"/>
    </location>
</feature>
<dbReference type="Gene3D" id="2.60.40.10">
    <property type="entry name" value="Immunoglobulins"/>
    <property type="match status" value="1"/>
</dbReference>
<organism evidence="8 9">
    <name type="scientific">Echinicola pacifica</name>
    <dbReference type="NCBI Taxonomy" id="346377"/>
    <lineage>
        <taxon>Bacteria</taxon>
        <taxon>Pseudomonadati</taxon>
        <taxon>Bacteroidota</taxon>
        <taxon>Cytophagia</taxon>
        <taxon>Cytophagales</taxon>
        <taxon>Cyclobacteriaceae</taxon>
        <taxon>Echinicola</taxon>
    </lineage>
</organism>
<evidence type="ECO:0000259" key="4">
    <source>
        <dbReference type="Pfam" id="PF00703"/>
    </source>
</evidence>
<dbReference type="Gene3D" id="3.20.20.80">
    <property type="entry name" value="Glycosidases"/>
    <property type="match status" value="1"/>
</dbReference>
<evidence type="ECO:0000313" key="9">
    <source>
        <dbReference type="Proteomes" id="UP000619457"/>
    </source>
</evidence>
<dbReference type="Pfam" id="PF00703">
    <property type="entry name" value="Glyco_hydro_2"/>
    <property type="match status" value="1"/>
</dbReference>
<evidence type="ECO:0000259" key="7">
    <source>
        <dbReference type="Pfam" id="PF25275"/>
    </source>
</evidence>
<sequence length="992" mass="112050">MPSAIGQTSSNDSLSLNGSWKFHTIYGQGSDYLRIDEQEGDIILDNSSEKVEVKGNWTVSSVGDRESGFYGKDYLKTYITSSDESQRVVFSPDLPQSGDYEVFVRFPFGIHLSAKVSLHHDGGIDDQYFSQRALCDEWLSMGIFQLSPEGVSLTVSADSPGQVTADAVMFRPVDSAKLQEAKKELQMAYSPSLDDQSWNDLKVPGHWGMLNEYSNYTGKGWYRKSFRLPSSWKSLKGHKALLKFEGVYHVAKVYLNGEYIGQHRGGFTPFEFEVSDELLAKGENLLAVEADNNPLVGATWNWGGIIREVYLVRSPEVRILRHQVQASPDLDQHTASIRWMVELENASSVPKDLKLVSSIWNEQSRVQGHAELTLAPSDSQQVFLELTLNADQLKLWHFDEPNLYTIESKLMAAGKEISTITERFGIRKISLTDSSLLLNGEPVRLAGLNRVSDHRYYGSSEPADFLREDLLKMKELGVNFTRIMHGTQNRKLLELCDELGIMVIEEVNVRDLENYEFTAPEYPLVRQWLKEMIQRDINHPSIVGWSVGNELADHYDYARDMMAYVKSSLDSSRLVSCVSNTGWREDATRETDPNTFVDIILHNHYPFQGELDGVLKRIRSVWPEKPVFISEFGLDRLATASRDEDIPELDAYIQQIRKQNTFVIGASQWTYNDYRSTYIGTDQEENRTWGAVNAWRQKRPLYQRIQRLNSPVNDIRIKGQPGEASPLKLEIPIKSPDDYPAYAMRNYSLELNYYGPSGNIIHQEIQELPDLHPGDADWQGSAEAVEGGQTPIRLVANLRSPMGIIRYQKILDYSAPSAPVISSIIPGNGQLRVLFEKQFGASQHYIHYKVNGKSMKSAPSYDTYIDLKDLENGQSYDLKLIAVNGQGESPASALMAASPDGKPLPPVLWKGMIADGKLIIGYSGEVNDESYTLRYGNSPDQLDQEITEITRGMMVVDLPNQRGLYYQLRRKVAGQESHWSALQQIDPRGEGK</sequence>
<evidence type="ECO:0000256" key="3">
    <source>
        <dbReference type="ARBA" id="ARBA00023295"/>
    </source>
</evidence>
<dbReference type="GO" id="GO:0005975">
    <property type="term" value="P:carbohydrate metabolic process"/>
    <property type="evidence" value="ECO:0007669"/>
    <property type="project" value="InterPro"/>
</dbReference>
<dbReference type="GO" id="GO:0004553">
    <property type="term" value="F:hydrolase activity, hydrolyzing O-glycosyl compounds"/>
    <property type="evidence" value="ECO:0007669"/>
    <property type="project" value="InterPro"/>
</dbReference>
<keyword evidence="9" id="KW-1185">Reference proteome</keyword>
<dbReference type="InterPro" id="IPR036156">
    <property type="entry name" value="Beta-gal/glucu_dom_sf"/>
</dbReference>
<dbReference type="InterPro" id="IPR033803">
    <property type="entry name" value="CBD-like_Golvesin-Xly"/>
</dbReference>
<feature type="domain" description="Golvesin/Xly CBD-like" evidence="7">
    <location>
        <begin position="42"/>
        <end position="170"/>
    </location>
</feature>
<protein>
    <recommendedName>
        <fullName evidence="10">Beta-galactosidase</fullName>
    </recommendedName>
</protein>
<proteinExistence type="inferred from homology"/>
<dbReference type="SUPFAM" id="SSF49265">
    <property type="entry name" value="Fibronectin type III"/>
    <property type="match status" value="1"/>
</dbReference>
<dbReference type="InterPro" id="IPR013783">
    <property type="entry name" value="Ig-like_fold"/>
</dbReference>
<comment type="caution">
    <text evidence="8">The sequence shown here is derived from an EMBL/GenBank/DDBJ whole genome shotgun (WGS) entry which is preliminary data.</text>
</comment>
<evidence type="ECO:0000259" key="5">
    <source>
        <dbReference type="Pfam" id="PF02836"/>
    </source>
</evidence>
<dbReference type="Pfam" id="PF25275">
    <property type="entry name" value="Golvesin_C"/>
    <property type="match status" value="1"/>
</dbReference>
<dbReference type="InterPro" id="IPR036116">
    <property type="entry name" value="FN3_sf"/>
</dbReference>
<gene>
    <name evidence="8" type="ORF">GCM10007049_16640</name>
</gene>
<dbReference type="InterPro" id="IPR006103">
    <property type="entry name" value="Glyco_hydro_2_cat"/>
</dbReference>
<dbReference type="InterPro" id="IPR006104">
    <property type="entry name" value="Glyco_hydro_2_N"/>
</dbReference>
<dbReference type="PANTHER" id="PTHR42732:SF1">
    <property type="entry name" value="BETA-MANNOSIDASE"/>
    <property type="match status" value="1"/>
</dbReference>
<feature type="domain" description="Glycosyl hydrolases family 2 sugar binding" evidence="6">
    <location>
        <begin position="213"/>
        <end position="315"/>
    </location>
</feature>
<dbReference type="InterPro" id="IPR051913">
    <property type="entry name" value="GH2_Domain-Containing"/>
</dbReference>
<dbReference type="InterPro" id="IPR017853">
    <property type="entry name" value="GH"/>
</dbReference>
<dbReference type="InterPro" id="IPR003961">
    <property type="entry name" value="FN3_dom"/>
</dbReference>
<dbReference type="InterPro" id="IPR008979">
    <property type="entry name" value="Galactose-bd-like_sf"/>
</dbReference>
<dbReference type="SUPFAM" id="SSF49785">
    <property type="entry name" value="Galactose-binding domain-like"/>
    <property type="match status" value="1"/>
</dbReference>
<dbReference type="SUPFAM" id="SSF51445">
    <property type="entry name" value="(Trans)glycosidases"/>
    <property type="match status" value="1"/>
</dbReference>
<reference evidence="8" key="2">
    <citation type="submission" date="2020-09" db="EMBL/GenBank/DDBJ databases">
        <authorList>
            <person name="Sun Q."/>
            <person name="Kim S."/>
        </authorList>
    </citation>
    <scope>NUCLEOTIDE SEQUENCE</scope>
    <source>
        <strain evidence="8">KCTC 12368</strain>
    </source>
</reference>
<dbReference type="Pfam" id="PF02837">
    <property type="entry name" value="Glyco_hydro_2_N"/>
    <property type="match status" value="1"/>
</dbReference>
<evidence type="ECO:0000256" key="1">
    <source>
        <dbReference type="ARBA" id="ARBA00007401"/>
    </source>
</evidence>
<dbReference type="AlphaFoldDB" id="A0A918UPE8"/>
<evidence type="ECO:0000259" key="6">
    <source>
        <dbReference type="Pfam" id="PF02837"/>
    </source>
</evidence>
<dbReference type="InterPro" id="IPR006101">
    <property type="entry name" value="Glyco_hydro_2"/>
</dbReference>
<evidence type="ECO:0008006" key="10">
    <source>
        <dbReference type="Google" id="ProtNLM"/>
    </source>
</evidence>
<keyword evidence="3" id="KW-0326">Glycosidase</keyword>
<dbReference type="PRINTS" id="PR00132">
    <property type="entry name" value="GLHYDRLASE2"/>
</dbReference>
<accession>A0A918UPE8</accession>
<evidence type="ECO:0000256" key="2">
    <source>
        <dbReference type="ARBA" id="ARBA00022801"/>
    </source>
</evidence>
<keyword evidence="2" id="KW-0378">Hydrolase</keyword>
<reference evidence="8" key="1">
    <citation type="journal article" date="2014" name="Int. J. Syst. Evol. Microbiol.">
        <title>Complete genome sequence of Corynebacterium casei LMG S-19264T (=DSM 44701T), isolated from a smear-ripened cheese.</title>
        <authorList>
            <consortium name="US DOE Joint Genome Institute (JGI-PGF)"/>
            <person name="Walter F."/>
            <person name="Albersmeier A."/>
            <person name="Kalinowski J."/>
            <person name="Ruckert C."/>
        </authorList>
    </citation>
    <scope>NUCLEOTIDE SEQUENCE</scope>
    <source>
        <strain evidence="8">KCTC 12368</strain>
    </source>
</reference>
<comment type="similarity">
    <text evidence="1">Belongs to the glycosyl hydrolase 2 family.</text>
</comment>
<dbReference type="Gene3D" id="2.60.120.260">
    <property type="entry name" value="Galactose-binding domain-like"/>
    <property type="match status" value="1"/>
</dbReference>
<dbReference type="EMBL" id="BMWX01000003">
    <property type="protein sequence ID" value="GGZ24887.1"/>
    <property type="molecule type" value="Genomic_DNA"/>
</dbReference>
<evidence type="ECO:0000313" key="8">
    <source>
        <dbReference type="EMBL" id="GGZ24887.1"/>
    </source>
</evidence>